<reference evidence="2 3" key="1">
    <citation type="submission" date="2014-04" db="EMBL/GenBank/DDBJ databases">
        <title>Genome evolution of avian class.</title>
        <authorList>
            <person name="Zhang G."/>
            <person name="Li C."/>
        </authorList>
    </citation>
    <scope>NUCLEOTIDE SEQUENCE [LARGE SCALE GENOMIC DNA]</scope>
    <source>
        <strain evidence="2">BGI_Y956</strain>
    </source>
</reference>
<dbReference type="PANTHER" id="PTHR33395">
    <property type="entry name" value="TRANSCRIPTASE, PUTATIVE-RELATED-RELATED"/>
    <property type="match status" value="1"/>
</dbReference>
<dbReference type="STRING" id="128390.A0A091VR46"/>
<evidence type="ECO:0000256" key="1">
    <source>
        <dbReference type="SAM" id="MobiDB-lite"/>
    </source>
</evidence>
<evidence type="ECO:0000313" key="3">
    <source>
        <dbReference type="Proteomes" id="UP000053283"/>
    </source>
</evidence>
<proteinExistence type="predicted"/>
<feature type="region of interest" description="Disordered" evidence="1">
    <location>
        <begin position="1"/>
        <end position="21"/>
    </location>
</feature>
<dbReference type="GO" id="GO:0061343">
    <property type="term" value="P:cell adhesion involved in heart morphogenesis"/>
    <property type="evidence" value="ECO:0007669"/>
    <property type="project" value="TreeGrafter"/>
</dbReference>
<sequence length="123" mass="14291">TKGKGRDWENEEPPTVGEDQVRDHLRNLKVHKSMGPDEMHPRVLRELVDEVAKPLSIIFEKSWQASEVPTTLKRGNLTPIFKKGKKEDLRNYRPVSLTSVPSKIMEQIHLETMVRHMENKEVI</sequence>
<protein>
    <recommendedName>
        <fullName evidence="4">RNA-directed DNA polymerase from mobile element jockey</fullName>
    </recommendedName>
</protein>
<dbReference type="Proteomes" id="UP000053283">
    <property type="component" value="Unassembled WGS sequence"/>
</dbReference>
<feature type="non-terminal residue" evidence="2">
    <location>
        <position position="1"/>
    </location>
</feature>
<evidence type="ECO:0008006" key="4">
    <source>
        <dbReference type="Google" id="ProtNLM"/>
    </source>
</evidence>
<feature type="non-terminal residue" evidence="2">
    <location>
        <position position="123"/>
    </location>
</feature>
<keyword evidence="3" id="KW-1185">Reference proteome</keyword>
<dbReference type="AlphaFoldDB" id="A0A091VR46"/>
<name>A0A091VR46_NIPNI</name>
<dbReference type="EMBL" id="KL411252">
    <property type="protein sequence ID" value="KFR04903.1"/>
    <property type="molecule type" value="Genomic_DNA"/>
</dbReference>
<accession>A0A091VR46</accession>
<evidence type="ECO:0000313" key="2">
    <source>
        <dbReference type="EMBL" id="KFR04903.1"/>
    </source>
</evidence>
<organism evidence="2 3">
    <name type="scientific">Nipponia nippon</name>
    <name type="common">Crested ibis</name>
    <name type="synonym">Ibis nippon</name>
    <dbReference type="NCBI Taxonomy" id="128390"/>
    <lineage>
        <taxon>Eukaryota</taxon>
        <taxon>Metazoa</taxon>
        <taxon>Chordata</taxon>
        <taxon>Craniata</taxon>
        <taxon>Vertebrata</taxon>
        <taxon>Euteleostomi</taxon>
        <taxon>Archelosauria</taxon>
        <taxon>Archosauria</taxon>
        <taxon>Dinosauria</taxon>
        <taxon>Saurischia</taxon>
        <taxon>Theropoda</taxon>
        <taxon>Coelurosauria</taxon>
        <taxon>Aves</taxon>
        <taxon>Neognathae</taxon>
        <taxon>Neoaves</taxon>
        <taxon>Aequornithes</taxon>
        <taxon>Pelecaniformes</taxon>
        <taxon>Threskiornithidae</taxon>
        <taxon>Nipponia</taxon>
    </lineage>
</organism>
<dbReference type="PANTHER" id="PTHR33395:SF22">
    <property type="entry name" value="REVERSE TRANSCRIPTASE DOMAIN-CONTAINING PROTEIN"/>
    <property type="match status" value="1"/>
</dbReference>
<gene>
    <name evidence="2" type="ORF">Y956_04690</name>
</gene>
<dbReference type="GO" id="GO:0031012">
    <property type="term" value="C:extracellular matrix"/>
    <property type="evidence" value="ECO:0007669"/>
    <property type="project" value="TreeGrafter"/>
</dbReference>
<dbReference type="GO" id="GO:0007508">
    <property type="term" value="P:larval heart development"/>
    <property type="evidence" value="ECO:0007669"/>
    <property type="project" value="TreeGrafter"/>
</dbReference>